<protein>
    <submittedName>
        <fullName evidence="2">Uncharacterized protein</fullName>
    </submittedName>
</protein>
<feature type="region of interest" description="Disordered" evidence="1">
    <location>
        <begin position="174"/>
        <end position="247"/>
    </location>
</feature>
<accession>A0A316A971</accession>
<proteinExistence type="predicted"/>
<gene>
    <name evidence="2" type="ORF">BXY45_112114</name>
</gene>
<comment type="caution">
    <text evidence="2">The sequence shown here is derived from an EMBL/GenBank/DDBJ whole genome shotgun (WGS) entry which is preliminary data.</text>
</comment>
<evidence type="ECO:0000256" key="1">
    <source>
        <dbReference type="SAM" id="MobiDB-lite"/>
    </source>
</evidence>
<evidence type="ECO:0000313" key="3">
    <source>
        <dbReference type="Proteomes" id="UP000245469"/>
    </source>
</evidence>
<evidence type="ECO:0000313" key="2">
    <source>
        <dbReference type="EMBL" id="PWJ53540.1"/>
    </source>
</evidence>
<sequence length="247" mass="25685">MVSPALAWLLAPHSSPGSTSGLSTSDVAALVHEGVLVPELDGHLPADTAAVPAARAGLLRERLAPDEVVGGAAALWLRGALERCPVVDVVVGNHGAGGSRRDPAWRRTRHAHLAAHHVEELWGVPVTTLERTATDIALWLPADDAAPLLRAAVAAGADPALALRLLAARRRPGQRAGRRELRRLPGSRRRPPVEAQGRASGLSARGAAGDAVGVEHAVDAAHRVDDVPEVGGVGHLEGEPRERHAVA</sequence>
<dbReference type="AlphaFoldDB" id="A0A316A971"/>
<feature type="compositionally biased region" description="Basic and acidic residues" evidence="1">
    <location>
        <begin position="236"/>
        <end position="247"/>
    </location>
</feature>
<dbReference type="EMBL" id="QGDQ01000012">
    <property type="protein sequence ID" value="PWJ53540.1"/>
    <property type="molecule type" value="Genomic_DNA"/>
</dbReference>
<keyword evidence="3" id="KW-1185">Reference proteome</keyword>
<feature type="compositionally biased region" description="Low complexity" evidence="1">
    <location>
        <begin position="195"/>
        <end position="211"/>
    </location>
</feature>
<organism evidence="2 3">
    <name type="scientific">Quadrisphaera granulorum</name>
    <dbReference type="NCBI Taxonomy" id="317664"/>
    <lineage>
        <taxon>Bacteria</taxon>
        <taxon>Bacillati</taxon>
        <taxon>Actinomycetota</taxon>
        <taxon>Actinomycetes</taxon>
        <taxon>Kineosporiales</taxon>
        <taxon>Kineosporiaceae</taxon>
        <taxon>Quadrisphaera</taxon>
    </lineage>
</organism>
<reference evidence="2 3" key="1">
    <citation type="submission" date="2018-03" db="EMBL/GenBank/DDBJ databases">
        <title>Genomic Encyclopedia of Archaeal and Bacterial Type Strains, Phase II (KMG-II): from individual species to whole genera.</title>
        <authorList>
            <person name="Goeker M."/>
        </authorList>
    </citation>
    <scope>NUCLEOTIDE SEQUENCE [LARGE SCALE GENOMIC DNA]</scope>
    <source>
        <strain evidence="2 3">DSM 44889</strain>
    </source>
</reference>
<feature type="compositionally biased region" description="Basic and acidic residues" evidence="1">
    <location>
        <begin position="216"/>
        <end position="226"/>
    </location>
</feature>
<dbReference type="Proteomes" id="UP000245469">
    <property type="component" value="Unassembled WGS sequence"/>
</dbReference>
<name>A0A316A971_9ACTN</name>